<keyword evidence="3" id="KW-1185">Reference proteome</keyword>
<proteinExistence type="predicted"/>
<dbReference type="AlphaFoldDB" id="A0AAD4DVY2"/>
<sequence>MLAIQLPGSDVLYALNALFEEHPKASIGNDGLIKLPIEELPLLLQPFFPRVEDLSRVIALLADSHRDPHTRVCASDFLVALDLFLESASTRIYGNCNITHDLDDETPSRENGAYTKVLRHCEDLDRRLDDVVVRLDALDLEDLPAMERRVAYACKEIRTLNHHHTRVEAELSQTSRQVVDVSRDQHLLQTRLKNFKSSLSNLRKMQVSLPTAQTDREVESAQAGGVRFLSRNLANSYNDALPKNPDPYPTSCTPWDHLEPLQ</sequence>
<organism evidence="2 3">
    <name type="scientific">Suillus fuscotomentosus</name>
    <dbReference type="NCBI Taxonomy" id="1912939"/>
    <lineage>
        <taxon>Eukaryota</taxon>
        <taxon>Fungi</taxon>
        <taxon>Dikarya</taxon>
        <taxon>Basidiomycota</taxon>
        <taxon>Agaricomycotina</taxon>
        <taxon>Agaricomycetes</taxon>
        <taxon>Agaricomycetidae</taxon>
        <taxon>Boletales</taxon>
        <taxon>Suillineae</taxon>
        <taxon>Suillaceae</taxon>
        <taxon>Suillus</taxon>
    </lineage>
</organism>
<protein>
    <submittedName>
        <fullName evidence="2">Uncharacterized protein</fullName>
    </submittedName>
</protein>
<dbReference type="GeneID" id="64662239"/>
<accession>A0AAD4DVY2</accession>
<comment type="caution">
    <text evidence="2">The sequence shown here is derived from an EMBL/GenBank/DDBJ whole genome shotgun (WGS) entry which is preliminary data.</text>
</comment>
<dbReference type="EMBL" id="JABBWK010000070">
    <property type="protein sequence ID" value="KAG1895163.1"/>
    <property type="molecule type" value="Genomic_DNA"/>
</dbReference>
<dbReference type="Proteomes" id="UP001195769">
    <property type="component" value="Unassembled WGS sequence"/>
</dbReference>
<reference evidence="2" key="1">
    <citation type="journal article" date="2020" name="New Phytol.">
        <title>Comparative genomics reveals dynamic genome evolution in host specialist ectomycorrhizal fungi.</title>
        <authorList>
            <person name="Lofgren L.A."/>
            <person name="Nguyen N.H."/>
            <person name="Vilgalys R."/>
            <person name="Ruytinx J."/>
            <person name="Liao H.L."/>
            <person name="Branco S."/>
            <person name="Kuo A."/>
            <person name="LaButti K."/>
            <person name="Lipzen A."/>
            <person name="Andreopoulos W."/>
            <person name="Pangilinan J."/>
            <person name="Riley R."/>
            <person name="Hundley H."/>
            <person name="Na H."/>
            <person name="Barry K."/>
            <person name="Grigoriev I.V."/>
            <person name="Stajich J.E."/>
            <person name="Kennedy P.G."/>
        </authorList>
    </citation>
    <scope>NUCLEOTIDE SEQUENCE</scope>
    <source>
        <strain evidence="2">FC203</strain>
    </source>
</reference>
<feature type="region of interest" description="Disordered" evidence="1">
    <location>
        <begin position="240"/>
        <end position="262"/>
    </location>
</feature>
<dbReference type="RefSeq" id="XP_041220739.1">
    <property type="nucleotide sequence ID" value="XM_041367941.1"/>
</dbReference>
<evidence type="ECO:0000256" key="1">
    <source>
        <dbReference type="SAM" id="MobiDB-lite"/>
    </source>
</evidence>
<evidence type="ECO:0000313" key="3">
    <source>
        <dbReference type="Proteomes" id="UP001195769"/>
    </source>
</evidence>
<evidence type="ECO:0000313" key="2">
    <source>
        <dbReference type="EMBL" id="KAG1895163.1"/>
    </source>
</evidence>
<name>A0AAD4DVY2_9AGAM</name>
<gene>
    <name evidence="2" type="ORF">F5891DRAFT_1194519</name>
</gene>